<feature type="region of interest" description="Disordered" evidence="6">
    <location>
        <begin position="349"/>
        <end position="380"/>
    </location>
</feature>
<comment type="caution">
    <text evidence="10">The sequence shown here is derived from an EMBL/GenBank/DDBJ whole genome shotgun (WGS) entry which is preliminary data.</text>
</comment>
<keyword evidence="11" id="KW-1185">Reference proteome</keyword>
<dbReference type="PANTHER" id="PTHR48483:SF2">
    <property type="entry name" value="INTERLEUKIN-27 SUBUNIT BETA"/>
    <property type="match status" value="1"/>
</dbReference>
<dbReference type="InterPro" id="IPR013783">
    <property type="entry name" value="Ig-like_fold"/>
</dbReference>
<evidence type="ECO:0000256" key="7">
    <source>
        <dbReference type="SAM" id="Phobius"/>
    </source>
</evidence>
<evidence type="ECO:0000313" key="10">
    <source>
        <dbReference type="EMBL" id="KAJ8260938.1"/>
    </source>
</evidence>
<evidence type="ECO:0000259" key="8">
    <source>
        <dbReference type="PROSITE" id="PS50835"/>
    </source>
</evidence>
<dbReference type="PROSITE" id="PS50853">
    <property type="entry name" value="FN3"/>
    <property type="match status" value="1"/>
</dbReference>
<keyword evidence="5" id="KW-0393">Immunoglobulin domain</keyword>
<dbReference type="PROSITE" id="PS50835">
    <property type="entry name" value="IG_LIKE"/>
    <property type="match status" value="1"/>
</dbReference>
<accession>A0A9Q1D789</accession>
<dbReference type="InterPro" id="IPR053073">
    <property type="entry name" value="IL11/IL27_subunit_beta"/>
</dbReference>
<feature type="transmembrane region" description="Helical" evidence="7">
    <location>
        <begin position="390"/>
        <end position="416"/>
    </location>
</feature>
<dbReference type="InterPro" id="IPR003961">
    <property type="entry name" value="FN3_dom"/>
</dbReference>
<evidence type="ECO:0000256" key="4">
    <source>
        <dbReference type="ARBA" id="ARBA00023180"/>
    </source>
</evidence>
<name>A0A9Q1D789_CONCO</name>
<feature type="domain" description="Ig-like" evidence="8">
    <location>
        <begin position="38"/>
        <end position="136"/>
    </location>
</feature>
<evidence type="ECO:0000256" key="3">
    <source>
        <dbReference type="ARBA" id="ARBA00022737"/>
    </source>
</evidence>
<dbReference type="PROSITE" id="PS01354">
    <property type="entry name" value="HEMATOPO_REC_L_F3"/>
    <property type="match status" value="1"/>
</dbReference>
<evidence type="ECO:0000313" key="11">
    <source>
        <dbReference type="Proteomes" id="UP001152803"/>
    </source>
</evidence>
<evidence type="ECO:0000259" key="9">
    <source>
        <dbReference type="PROSITE" id="PS50853"/>
    </source>
</evidence>
<keyword evidence="3" id="KW-0677">Repeat</keyword>
<keyword evidence="2" id="KW-0732">Signal</keyword>
<dbReference type="InterPro" id="IPR036116">
    <property type="entry name" value="FN3_sf"/>
</dbReference>
<dbReference type="CDD" id="cd00096">
    <property type="entry name" value="Ig"/>
    <property type="match status" value="1"/>
</dbReference>
<dbReference type="SUPFAM" id="SSF49265">
    <property type="entry name" value="Fibronectin type III"/>
    <property type="match status" value="2"/>
</dbReference>
<dbReference type="Proteomes" id="UP001152803">
    <property type="component" value="Unassembled WGS sequence"/>
</dbReference>
<keyword evidence="7" id="KW-0472">Membrane</keyword>
<sequence>LIVSCRGVSEYEDKTWINKYYGRIYEENTSLTKGCIRPRFSTMPGKAPCPGGLIVIGIMALCAAHTRSEIWSNEVSDTEYGKLGSNVTLVCKPSWTGYPVEWRLNGSAVLPRQTLPSNSTLTLINTDLSMEGNYSCLDQKGNLLWATKLRLGHLPGLVSISCWMFNHHSLHCFWEQSVKTHLPTKYLASYRDWSNRVEPCLQDSSRPNKCTILDPSTWQHYHTINITELNPLGTETTLARVQLHDLLKPDPPEEVTPEAVVGHPRRLLVRWRYPSSWPLHDSYPLCFQLRYRPLGSIHWSLVNSSQLSLVITDALAAHAHQVQVQAMDALLYGHWSDWSREVQGWPWREPKPDPEVSEPPDEIPTIPDYTEMESSTTRSPDADGVAYRSLGVLISLGLFAGVFLSILSALIVFLWVRQRQRGGITKQELTSMVKMKSLPL</sequence>
<evidence type="ECO:0000256" key="6">
    <source>
        <dbReference type="SAM" id="MobiDB-lite"/>
    </source>
</evidence>
<evidence type="ECO:0000256" key="2">
    <source>
        <dbReference type="ARBA" id="ARBA00022729"/>
    </source>
</evidence>
<dbReference type="InterPro" id="IPR036179">
    <property type="entry name" value="Ig-like_dom_sf"/>
</dbReference>
<organism evidence="10 11">
    <name type="scientific">Conger conger</name>
    <name type="common">Conger eel</name>
    <name type="synonym">Muraena conger</name>
    <dbReference type="NCBI Taxonomy" id="82655"/>
    <lineage>
        <taxon>Eukaryota</taxon>
        <taxon>Metazoa</taxon>
        <taxon>Chordata</taxon>
        <taxon>Craniata</taxon>
        <taxon>Vertebrata</taxon>
        <taxon>Euteleostomi</taxon>
        <taxon>Actinopterygii</taxon>
        <taxon>Neopterygii</taxon>
        <taxon>Teleostei</taxon>
        <taxon>Anguilliformes</taxon>
        <taxon>Congridae</taxon>
        <taxon>Conger</taxon>
    </lineage>
</organism>
<dbReference type="Gene3D" id="2.60.40.10">
    <property type="entry name" value="Immunoglobulins"/>
    <property type="match status" value="3"/>
</dbReference>
<dbReference type="PANTHER" id="PTHR48483">
    <property type="entry name" value="INTERLEUKIN-27 SUBUNIT BETA"/>
    <property type="match status" value="1"/>
</dbReference>
<keyword evidence="4" id="KW-0325">Glycoprotein</keyword>
<feature type="domain" description="Fibronectin type-III" evidence="9">
    <location>
        <begin position="251"/>
        <end position="347"/>
    </location>
</feature>
<keyword evidence="7" id="KW-1133">Transmembrane helix</keyword>
<dbReference type="EMBL" id="JAFJMO010000012">
    <property type="protein sequence ID" value="KAJ8260938.1"/>
    <property type="molecule type" value="Genomic_DNA"/>
</dbReference>
<dbReference type="CDD" id="cd00063">
    <property type="entry name" value="FN3"/>
    <property type="match status" value="1"/>
</dbReference>
<dbReference type="SUPFAM" id="SSF48726">
    <property type="entry name" value="Immunoglobulin"/>
    <property type="match status" value="1"/>
</dbReference>
<keyword evidence="7" id="KW-0812">Transmembrane</keyword>
<evidence type="ECO:0000256" key="5">
    <source>
        <dbReference type="ARBA" id="ARBA00023319"/>
    </source>
</evidence>
<feature type="non-terminal residue" evidence="10">
    <location>
        <position position="1"/>
    </location>
</feature>
<reference evidence="10" key="1">
    <citation type="journal article" date="2023" name="Science">
        <title>Genome structures resolve the early diversification of teleost fishes.</title>
        <authorList>
            <person name="Parey E."/>
            <person name="Louis A."/>
            <person name="Montfort J."/>
            <person name="Bouchez O."/>
            <person name="Roques C."/>
            <person name="Iampietro C."/>
            <person name="Lluch J."/>
            <person name="Castinel A."/>
            <person name="Donnadieu C."/>
            <person name="Desvignes T."/>
            <person name="Floi Bucao C."/>
            <person name="Jouanno E."/>
            <person name="Wen M."/>
            <person name="Mejri S."/>
            <person name="Dirks R."/>
            <person name="Jansen H."/>
            <person name="Henkel C."/>
            <person name="Chen W.J."/>
            <person name="Zahm M."/>
            <person name="Cabau C."/>
            <person name="Klopp C."/>
            <person name="Thompson A.W."/>
            <person name="Robinson-Rechavi M."/>
            <person name="Braasch I."/>
            <person name="Lecointre G."/>
            <person name="Bobe J."/>
            <person name="Postlethwait J.H."/>
            <person name="Berthelot C."/>
            <person name="Roest Crollius H."/>
            <person name="Guiguen Y."/>
        </authorList>
    </citation>
    <scope>NUCLEOTIDE SEQUENCE</scope>
    <source>
        <strain evidence="10">Concon-B</strain>
    </source>
</reference>
<gene>
    <name evidence="10" type="ORF">COCON_G00166610</name>
</gene>
<dbReference type="FunFam" id="2.60.40.10:FF:000136">
    <property type="entry name" value="Ciliary neurotrophic factor receptor alpha"/>
    <property type="match status" value="1"/>
</dbReference>
<proteinExistence type="inferred from homology"/>
<protein>
    <submittedName>
        <fullName evidence="10">Uncharacterized protein</fullName>
    </submittedName>
</protein>
<dbReference type="AlphaFoldDB" id="A0A9Q1D789"/>
<dbReference type="InterPro" id="IPR003530">
    <property type="entry name" value="Hematopoietin_rcpt_L_F3_CS"/>
</dbReference>
<dbReference type="GO" id="GO:0016020">
    <property type="term" value="C:membrane"/>
    <property type="evidence" value="ECO:0007669"/>
    <property type="project" value="InterPro"/>
</dbReference>
<comment type="similarity">
    <text evidence="1">Belongs to the type I cytokine receptor family. Type 3 subfamily.</text>
</comment>
<dbReference type="GO" id="GO:0004896">
    <property type="term" value="F:cytokine receptor activity"/>
    <property type="evidence" value="ECO:0007669"/>
    <property type="project" value="InterPro"/>
</dbReference>
<dbReference type="OrthoDB" id="418412at2759"/>
<evidence type="ECO:0000256" key="1">
    <source>
        <dbReference type="ARBA" id="ARBA00010890"/>
    </source>
</evidence>
<dbReference type="InterPro" id="IPR007110">
    <property type="entry name" value="Ig-like_dom"/>
</dbReference>